<evidence type="ECO:0000313" key="8">
    <source>
        <dbReference type="Proteomes" id="UP000070505"/>
    </source>
</evidence>
<dbReference type="InterPro" id="IPR017853">
    <property type="entry name" value="GH"/>
</dbReference>
<comment type="caution">
    <text evidence="7">The sequence shown here is derived from an EMBL/GenBank/DDBJ whole genome shotgun (WGS) entry which is preliminary data.</text>
</comment>
<dbReference type="EMBL" id="LSRC01000049">
    <property type="protein sequence ID" value="KXI16236.1"/>
    <property type="molecule type" value="Genomic_DNA"/>
</dbReference>
<dbReference type="AlphaFoldDB" id="A0A135Z3M9"/>
<evidence type="ECO:0000259" key="6">
    <source>
        <dbReference type="Pfam" id="PF01120"/>
    </source>
</evidence>
<dbReference type="Pfam" id="PF01120">
    <property type="entry name" value="Alpha_L_fucos"/>
    <property type="match status" value="1"/>
</dbReference>
<keyword evidence="3" id="KW-0732">Signal</keyword>
<organism evidence="7 8">
    <name type="scientific">Gardnerella vaginalis</name>
    <dbReference type="NCBI Taxonomy" id="2702"/>
    <lineage>
        <taxon>Bacteria</taxon>
        <taxon>Bacillati</taxon>
        <taxon>Actinomycetota</taxon>
        <taxon>Actinomycetes</taxon>
        <taxon>Bifidobacteriales</taxon>
        <taxon>Bifidobacteriaceae</taxon>
        <taxon>Gardnerella</taxon>
    </lineage>
</organism>
<dbReference type="EC" id="3.2.1.51" evidence="2"/>
<evidence type="ECO:0000256" key="1">
    <source>
        <dbReference type="ARBA" id="ARBA00007951"/>
    </source>
</evidence>
<dbReference type="GO" id="GO:0005764">
    <property type="term" value="C:lysosome"/>
    <property type="evidence" value="ECO:0007669"/>
    <property type="project" value="TreeGrafter"/>
</dbReference>
<dbReference type="PATRIC" id="fig|2702.101.peg.1194"/>
<evidence type="ECO:0000256" key="4">
    <source>
        <dbReference type="ARBA" id="ARBA00022801"/>
    </source>
</evidence>
<dbReference type="Gene3D" id="2.60.120.260">
    <property type="entry name" value="Galactose-binding domain-like"/>
    <property type="match status" value="1"/>
</dbReference>
<dbReference type="GO" id="GO:0006004">
    <property type="term" value="P:fucose metabolic process"/>
    <property type="evidence" value="ECO:0007669"/>
    <property type="project" value="TreeGrafter"/>
</dbReference>
<name>A0A135Z3M9_GARVA</name>
<gene>
    <name evidence="7" type="ORF">HMPREF3230_01208</name>
</gene>
<dbReference type="PANTHER" id="PTHR10030">
    <property type="entry name" value="ALPHA-L-FUCOSIDASE"/>
    <property type="match status" value="1"/>
</dbReference>
<keyword evidence="4" id="KW-0378">Hydrolase</keyword>
<dbReference type="SMART" id="SM00812">
    <property type="entry name" value="Alpha_L_fucos"/>
    <property type="match status" value="1"/>
</dbReference>
<dbReference type="InterPro" id="IPR057739">
    <property type="entry name" value="Glyco_hydro_29_N"/>
</dbReference>
<dbReference type="Proteomes" id="UP000070505">
    <property type="component" value="Unassembled WGS sequence"/>
</dbReference>
<dbReference type="SUPFAM" id="SSF51445">
    <property type="entry name" value="(Trans)glycosidases"/>
    <property type="match status" value="1"/>
</dbReference>
<dbReference type="Gene3D" id="3.20.20.80">
    <property type="entry name" value="Glycosidases"/>
    <property type="match status" value="1"/>
</dbReference>
<evidence type="ECO:0000256" key="5">
    <source>
        <dbReference type="ARBA" id="ARBA00023295"/>
    </source>
</evidence>
<reference evidence="7 8" key="1">
    <citation type="submission" date="2016-02" db="EMBL/GenBank/DDBJ databases">
        <authorList>
            <person name="Wen L."/>
            <person name="He K."/>
            <person name="Yang H."/>
        </authorList>
    </citation>
    <scope>NUCLEOTIDE SEQUENCE [LARGE SCALE GENOMIC DNA]</scope>
    <source>
        <strain evidence="7 8">CMW7778B</strain>
    </source>
</reference>
<dbReference type="GO" id="GO:0016139">
    <property type="term" value="P:glycoside catabolic process"/>
    <property type="evidence" value="ECO:0007669"/>
    <property type="project" value="TreeGrafter"/>
</dbReference>
<dbReference type="GO" id="GO:0004560">
    <property type="term" value="F:alpha-L-fucosidase activity"/>
    <property type="evidence" value="ECO:0007669"/>
    <property type="project" value="InterPro"/>
</dbReference>
<comment type="similarity">
    <text evidence="1">Belongs to the glycosyl hydrolase 29 family.</text>
</comment>
<dbReference type="InterPro" id="IPR000933">
    <property type="entry name" value="Glyco_hydro_29"/>
</dbReference>
<sequence>MNKNGVIMNKNYLANVKPTARQIAWQSMEMYGFIHFGMNTMTNREWGLGHEDPSLFNPDKINVDQWLDALKSAGMTGVILTCKHHDGFCLWPSAYTKHTLQYSPFKNGKGDIVREVSESARKHHMKFGIYLSPWDRTEKSYGTGKAYNDFYINQLVELLTSYGPIFSVWLDGACGEGENGKTQAYDWQRIYDTIRALQPEAVISVCGPDVRWCGNEAGHARANEWSVLPTELRSAETVASKSQKADDGEFSRQFSSTDEDLGSIKVLDSYEGSLCWYPAEVDTSIRKGWFYHESDDDTVRSADELFDIWCKSVGGNSTLLLNVPPNSHGLIADVDVKVLQEFGQKISDFNKRALRDSKEVKISVENPTDYEGDLQALLNRNQEEVFCCNKPIGLFIEFSNPLIIDALVLEEDIRRGQHIEKVKISITDVDGVEHCVSEVESVGYRRIIRFSAIYAASLRVRITDIRQYFALKSCYPVLAKY</sequence>
<feature type="domain" description="Glycoside hydrolase family 29 N-terminal" evidence="6">
    <location>
        <begin position="54"/>
        <end position="344"/>
    </location>
</feature>
<protein>
    <recommendedName>
        <fullName evidence="2">alpha-L-fucosidase</fullName>
        <ecNumber evidence="2">3.2.1.51</ecNumber>
    </recommendedName>
</protein>
<accession>A0A135Z3M9</accession>
<evidence type="ECO:0000313" key="7">
    <source>
        <dbReference type="EMBL" id="KXI16236.1"/>
    </source>
</evidence>
<evidence type="ECO:0000256" key="2">
    <source>
        <dbReference type="ARBA" id="ARBA00012662"/>
    </source>
</evidence>
<keyword evidence="5" id="KW-0326">Glycosidase</keyword>
<evidence type="ECO:0000256" key="3">
    <source>
        <dbReference type="ARBA" id="ARBA00022729"/>
    </source>
</evidence>
<dbReference type="PANTHER" id="PTHR10030:SF37">
    <property type="entry name" value="ALPHA-L-FUCOSIDASE-RELATED"/>
    <property type="match status" value="1"/>
</dbReference>
<proteinExistence type="inferred from homology"/>